<dbReference type="GO" id="GO:0005886">
    <property type="term" value="C:plasma membrane"/>
    <property type="evidence" value="ECO:0007669"/>
    <property type="project" value="UniProtKB-SubCell"/>
</dbReference>
<keyword evidence="4 7" id="KW-0812">Transmembrane</keyword>
<dbReference type="Pfam" id="PF00953">
    <property type="entry name" value="Glycos_transf_4"/>
    <property type="match status" value="1"/>
</dbReference>
<feature type="transmembrane region" description="Helical" evidence="7">
    <location>
        <begin position="257"/>
        <end position="278"/>
    </location>
</feature>
<dbReference type="UniPathway" id="UPA00219"/>
<dbReference type="InterPro" id="IPR003524">
    <property type="entry name" value="PNAcMuramoyl-5peptid_Trfase"/>
</dbReference>
<dbReference type="GO" id="GO:0071555">
    <property type="term" value="P:cell wall organization"/>
    <property type="evidence" value="ECO:0007669"/>
    <property type="project" value="UniProtKB-KW"/>
</dbReference>
<evidence type="ECO:0000313" key="11">
    <source>
        <dbReference type="Proteomes" id="UP000275925"/>
    </source>
</evidence>
<dbReference type="InterPro" id="IPR000715">
    <property type="entry name" value="Glycosyl_transferase_4"/>
</dbReference>
<dbReference type="PANTHER" id="PTHR22926:SF5">
    <property type="entry name" value="PHOSPHO-N-ACETYLMURAMOYL-PENTAPEPTIDE-TRANSFERASE HOMOLOG"/>
    <property type="match status" value="1"/>
</dbReference>
<keyword evidence="7 9" id="KW-0460">Magnesium</keyword>
<keyword evidence="7" id="KW-0131">Cell cycle</keyword>
<evidence type="ECO:0000256" key="2">
    <source>
        <dbReference type="ARBA" id="ARBA00005583"/>
    </source>
</evidence>
<comment type="catalytic activity">
    <reaction evidence="7">
        <text>UDP-N-acetyl-alpha-D-muramoyl-L-alanyl-gamma-D-glutamyl-meso-2,6-diaminopimeloyl-D-alanyl-D-alanine + di-trans,octa-cis-undecaprenyl phosphate = di-trans,octa-cis-undecaprenyl diphospho-N-acetyl-alpha-D-muramoyl-L-alanyl-D-glutamyl-meso-2,6-diaminopimeloyl-D-alanyl-D-alanine + UMP</text>
        <dbReference type="Rhea" id="RHEA:28386"/>
        <dbReference type="ChEBI" id="CHEBI:57865"/>
        <dbReference type="ChEBI" id="CHEBI:60392"/>
        <dbReference type="ChEBI" id="CHEBI:61386"/>
        <dbReference type="ChEBI" id="CHEBI:61387"/>
        <dbReference type="EC" id="2.7.8.13"/>
    </reaction>
</comment>
<organism evidence="10 11">
    <name type="scientific">Candidatus Termititenax persephonae</name>
    <dbReference type="NCBI Taxonomy" id="2218525"/>
    <lineage>
        <taxon>Bacteria</taxon>
        <taxon>Bacillati</taxon>
        <taxon>Candidatus Margulisiibacteriota</taxon>
        <taxon>Candidatus Termititenacia</taxon>
        <taxon>Candidatus Termititenacales</taxon>
        <taxon>Candidatus Termititenacaceae</taxon>
        <taxon>Candidatus Termititenax</taxon>
    </lineage>
</organism>
<keyword evidence="3 7" id="KW-0808">Transferase</keyword>
<feature type="transmembrane region" description="Helical" evidence="7">
    <location>
        <begin position="6"/>
        <end position="28"/>
    </location>
</feature>
<proteinExistence type="inferred from homology"/>
<feature type="binding site" evidence="9">
    <location>
        <position position="171"/>
    </location>
    <ligand>
        <name>Mg(2+)</name>
        <dbReference type="ChEBI" id="CHEBI:18420"/>
    </ligand>
</feature>
<dbReference type="GO" id="GO:0008360">
    <property type="term" value="P:regulation of cell shape"/>
    <property type="evidence" value="ECO:0007669"/>
    <property type="project" value="UniProtKB-KW"/>
</dbReference>
<feature type="transmembrane region" description="Helical" evidence="7">
    <location>
        <begin position="304"/>
        <end position="324"/>
    </location>
</feature>
<name>A0A388TG93_9BACT</name>
<comment type="function">
    <text evidence="7">Catalyzes the initial step of the lipid cycle reactions in the biosynthesis of the cell wall peptidoglycan: transfers peptidoglycan precursor phospho-MurNAc-pentapeptide from UDP-MurNAc-pentapeptide onto the lipid carrier undecaprenyl phosphate, yielding undecaprenyl-pyrophosphoryl-MurNAc-pentapeptide, known as lipid I.</text>
</comment>
<dbReference type="HAMAP" id="MF_00038">
    <property type="entry name" value="MraY"/>
    <property type="match status" value="1"/>
</dbReference>
<dbReference type="GO" id="GO:0009252">
    <property type="term" value="P:peptidoglycan biosynthetic process"/>
    <property type="evidence" value="ECO:0007669"/>
    <property type="project" value="UniProtKB-UniRule"/>
</dbReference>
<evidence type="ECO:0000256" key="9">
    <source>
        <dbReference type="PIRSR" id="PIRSR600715-1"/>
    </source>
</evidence>
<keyword evidence="11" id="KW-1185">Reference proteome</keyword>
<keyword evidence="7" id="KW-0133">Cell shape</keyword>
<keyword evidence="6 7" id="KW-0472">Membrane</keyword>
<reference evidence="10 11" key="1">
    <citation type="journal article" date="2019" name="ISME J.">
        <title>Genome analyses of uncultured TG2/ZB3 bacteria in 'Margulisbacteria' specifically attached to ectosymbiotic spirochetes of protists in the termite gut.</title>
        <authorList>
            <person name="Utami Y.D."/>
            <person name="Kuwahara H."/>
            <person name="Igai K."/>
            <person name="Murakami T."/>
            <person name="Sugaya K."/>
            <person name="Morikawa T."/>
            <person name="Nagura Y."/>
            <person name="Yuki M."/>
            <person name="Deevong P."/>
            <person name="Inoue T."/>
            <person name="Kihara K."/>
            <person name="Lo N."/>
            <person name="Yamada A."/>
            <person name="Ohkuma M."/>
            <person name="Hongoh Y."/>
        </authorList>
    </citation>
    <scope>NUCLEOTIDE SEQUENCE [LARGE SCALE GENOMIC DNA]</scope>
    <source>
        <strain evidence="10">NkOx7-02</strain>
    </source>
</reference>
<comment type="similarity">
    <text evidence="2 7">Belongs to the glycosyltransferase 4 family. MraY subfamily.</text>
</comment>
<comment type="caution">
    <text evidence="10">The sequence shown here is derived from an EMBL/GenBank/DDBJ whole genome shotgun (WGS) entry which is preliminary data.</text>
</comment>
<keyword evidence="7" id="KW-0573">Peptidoglycan synthesis</keyword>
<evidence type="ECO:0000256" key="8">
    <source>
        <dbReference type="NCBIfam" id="TIGR00445"/>
    </source>
</evidence>
<evidence type="ECO:0000256" key="1">
    <source>
        <dbReference type="ARBA" id="ARBA00004141"/>
    </source>
</evidence>
<keyword evidence="7" id="KW-0132">Cell division</keyword>
<dbReference type="EC" id="2.7.8.13" evidence="7 8"/>
<evidence type="ECO:0000256" key="6">
    <source>
        <dbReference type="ARBA" id="ARBA00023136"/>
    </source>
</evidence>
<protein>
    <recommendedName>
        <fullName evidence="7 8">Phospho-N-acetylmuramoyl-pentapeptide-transferase</fullName>
        <ecNumber evidence="7 8">2.7.8.13</ecNumber>
    </recommendedName>
    <alternativeName>
        <fullName evidence="7">UDP-MurNAc-pentapeptide phosphotransferase</fullName>
    </alternativeName>
</protein>
<comment type="pathway">
    <text evidence="7">Cell wall biogenesis; peptidoglycan biosynthesis.</text>
</comment>
<accession>A0A388TG93</accession>
<feature type="transmembrane region" description="Helical" evidence="7">
    <location>
        <begin position="233"/>
        <end position="251"/>
    </location>
</feature>
<keyword evidence="7" id="KW-0961">Cell wall biogenesis/degradation</keyword>
<comment type="subcellular location">
    <subcellularLocation>
        <location evidence="7">Cell membrane</location>
        <topology evidence="7">Multi-pass membrane protein</topology>
    </subcellularLocation>
    <subcellularLocation>
        <location evidence="1">Membrane</location>
        <topology evidence="1">Multi-pass membrane protein</topology>
    </subcellularLocation>
</comment>
<keyword evidence="7" id="KW-1003">Cell membrane</keyword>
<dbReference type="CDD" id="cd06852">
    <property type="entry name" value="GT_MraY"/>
    <property type="match status" value="1"/>
</dbReference>
<feature type="transmembrane region" description="Helical" evidence="7">
    <location>
        <begin position="152"/>
        <end position="172"/>
    </location>
</feature>
<dbReference type="PANTHER" id="PTHR22926">
    <property type="entry name" value="PHOSPHO-N-ACETYLMURAMOYL-PENTAPEPTIDE-TRANSFERASE"/>
    <property type="match status" value="1"/>
</dbReference>
<dbReference type="GO" id="GO:0046872">
    <property type="term" value="F:metal ion binding"/>
    <property type="evidence" value="ECO:0007669"/>
    <property type="project" value="UniProtKB-KW"/>
</dbReference>
<dbReference type="NCBIfam" id="TIGR00445">
    <property type="entry name" value="mraY"/>
    <property type="match status" value="1"/>
</dbReference>
<feature type="transmembrane region" description="Helical" evidence="7">
    <location>
        <begin position="179"/>
        <end position="198"/>
    </location>
</feature>
<evidence type="ECO:0000256" key="3">
    <source>
        <dbReference type="ARBA" id="ARBA00022679"/>
    </source>
</evidence>
<comment type="cofactor">
    <cofactor evidence="7 9">
        <name>Mg(2+)</name>
        <dbReference type="ChEBI" id="CHEBI:18420"/>
    </cofactor>
</comment>
<dbReference type="InterPro" id="IPR018480">
    <property type="entry name" value="PNAcMuramoyl-5peptid_Trfase_CS"/>
</dbReference>
<dbReference type="GO" id="GO:0051301">
    <property type="term" value="P:cell division"/>
    <property type="evidence" value="ECO:0007669"/>
    <property type="project" value="UniProtKB-KW"/>
</dbReference>
<evidence type="ECO:0000313" key="10">
    <source>
        <dbReference type="EMBL" id="GBR75658.1"/>
    </source>
</evidence>
<dbReference type="GO" id="GO:0051992">
    <property type="term" value="F:UDP-N-acetylmuramoyl-L-alanyl-D-glutamyl-meso-2,6-diaminopimelyl-D-alanyl-D-alanine:undecaprenyl-phosphate transferase activity"/>
    <property type="evidence" value="ECO:0007669"/>
    <property type="project" value="RHEA"/>
</dbReference>
<dbReference type="GO" id="GO:0008963">
    <property type="term" value="F:phospho-N-acetylmuramoyl-pentapeptide-transferase activity"/>
    <property type="evidence" value="ECO:0007669"/>
    <property type="project" value="UniProtKB-UniRule"/>
</dbReference>
<evidence type="ECO:0000256" key="7">
    <source>
        <dbReference type="HAMAP-Rule" id="MF_00038"/>
    </source>
</evidence>
<evidence type="ECO:0000256" key="4">
    <source>
        <dbReference type="ARBA" id="ARBA00022692"/>
    </source>
</evidence>
<feature type="transmembrane region" description="Helical" evidence="7">
    <location>
        <begin position="49"/>
        <end position="69"/>
    </location>
</feature>
<feature type="transmembrane region" description="Helical" evidence="7">
    <location>
        <begin position="204"/>
        <end position="221"/>
    </location>
</feature>
<keyword evidence="5 7" id="KW-1133">Transmembrane helix</keyword>
<sequence>MTVPGILLAALIISILLNFLGLQILKYFQLKQTVRECVPQNHQAKTGTPIMGGLIIIAALDILAVLFLPRLSGLPRLTNEVIILLTLFTLTGVIGFLDDWLIVVRGKNNGLKPRYKLLGQLIIAALFCAYLLKNNFHLLVSPFLHILGMHQPVLYVLFSSFIVVGVSNAVNLTDGLDGLSAGVSIIVLLALAFIAQYSFHNSQLMYLALLAALAILGFLFFNYNPAKMFMGDVGSLSLGTLLAGFALLLHAELYLALVGLVFVWETLSVILQVGYFRLTKGGRLFKMSPFHHHLELCGWSERKIVHSAWLITAVLALVAIIFRIR</sequence>
<dbReference type="AlphaFoldDB" id="A0A388TG93"/>
<dbReference type="EMBL" id="BGZO01000005">
    <property type="protein sequence ID" value="GBR75658.1"/>
    <property type="molecule type" value="Genomic_DNA"/>
</dbReference>
<keyword evidence="7 9" id="KW-0479">Metal-binding</keyword>
<evidence type="ECO:0000256" key="5">
    <source>
        <dbReference type="ARBA" id="ARBA00022989"/>
    </source>
</evidence>
<gene>
    <name evidence="7 10" type="primary">mraY</name>
    <name evidence="10" type="ORF">NO2_0311</name>
</gene>
<feature type="transmembrane region" description="Helical" evidence="7">
    <location>
        <begin position="81"/>
        <end position="103"/>
    </location>
</feature>
<dbReference type="Proteomes" id="UP000275925">
    <property type="component" value="Unassembled WGS sequence"/>
</dbReference>
<feature type="binding site" evidence="9">
    <location>
        <position position="232"/>
    </location>
    <ligand>
        <name>Mg(2+)</name>
        <dbReference type="ChEBI" id="CHEBI:18420"/>
    </ligand>
</feature>
<dbReference type="PROSITE" id="PS01348">
    <property type="entry name" value="MRAY_2"/>
    <property type="match status" value="1"/>
</dbReference>
<feature type="transmembrane region" description="Helical" evidence="7">
    <location>
        <begin position="115"/>
        <end position="132"/>
    </location>
</feature>